<dbReference type="InParanoid" id="A0A2Y9FZE9"/>
<reference evidence="3" key="1">
    <citation type="submission" date="2025-08" db="UniProtKB">
        <authorList>
            <consortium name="RefSeq"/>
        </authorList>
    </citation>
    <scope>IDENTIFICATION</scope>
</reference>
<accession>A0A2Y9FZE9</accession>
<evidence type="ECO:0000313" key="2">
    <source>
        <dbReference type="Proteomes" id="UP000248480"/>
    </source>
</evidence>
<protein>
    <submittedName>
        <fullName evidence="3">Vegetative cell wall protein gp1-like</fullName>
    </submittedName>
</protein>
<feature type="region of interest" description="Disordered" evidence="1">
    <location>
        <begin position="107"/>
        <end position="126"/>
    </location>
</feature>
<dbReference type="AlphaFoldDB" id="A0A2Y9FZE9"/>
<evidence type="ECO:0000256" key="1">
    <source>
        <dbReference type="SAM" id="MobiDB-lite"/>
    </source>
</evidence>
<dbReference type="RefSeq" id="XP_012411166.1">
    <property type="nucleotide sequence ID" value="XM_012555712.1"/>
</dbReference>
<evidence type="ECO:0000313" key="3">
    <source>
        <dbReference type="RefSeq" id="XP_012411166.1"/>
    </source>
</evidence>
<dbReference type="KEGG" id="tmu:105756308"/>
<proteinExistence type="predicted"/>
<dbReference type="GeneID" id="105756308"/>
<feature type="region of interest" description="Disordered" evidence="1">
    <location>
        <begin position="1"/>
        <end position="40"/>
    </location>
</feature>
<dbReference type="Proteomes" id="UP000248480">
    <property type="component" value="Unplaced"/>
</dbReference>
<sequence length="208" mass="21678">MPWPGLRDPEEPEECMASSGASGRSGGGAWPAPAAARPTLCLPQHSEPSARLLLQSPGVSPPATALPRVSGHAKVGSVLRLRLGVPEAPHAAAPPCASTLCPAPPPLPFSEPPPPPLWRQPSNLTPELQLTPAPLPPGMNTEVPPSSLKSPLPPGMDTKQWRSTILVTWGGLKALSSKAEHSLSTTCAPLTPENLFLAMVSLMIINPQ</sequence>
<feature type="compositionally biased region" description="Pro residues" evidence="1">
    <location>
        <begin position="107"/>
        <end position="118"/>
    </location>
</feature>
<gene>
    <name evidence="3" type="primary">LOC105756308</name>
</gene>
<feature type="region of interest" description="Disordered" evidence="1">
    <location>
        <begin position="133"/>
        <end position="153"/>
    </location>
</feature>
<name>A0A2Y9FZE9_TRIMA</name>
<organism evidence="2 3">
    <name type="scientific">Trichechus manatus latirostris</name>
    <name type="common">Florida manatee</name>
    <dbReference type="NCBI Taxonomy" id="127582"/>
    <lineage>
        <taxon>Eukaryota</taxon>
        <taxon>Metazoa</taxon>
        <taxon>Chordata</taxon>
        <taxon>Craniata</taxon>
        <taxon>Vertebrata</taxon>
        <taxon>Euteleostomi</taxon>
        <taxon>Mammalia</taxon>
        <taxon>Eutheria</taxon>
        <taxon>Afrotheria</taxon>
        <taxon>Sirenia</taxon>
        <taxon>Trichechidae</taxon>
        <taxon>Trichechus</taxon>
    </lineage>
</organism>
<keyword evidence="2" id="KW-1185">Reference proteome</keyword>